<organism evidence="3 4">
    <name type="scientific">Chryseobacterium lacus</name>
    <dbReference type="NCBI Taxonomy" id="2058346"/>
    <lineage>
        <taxon>Bacteria</taxon>
        <taxon>Pseudomonadati</taxon>
        <taxon>Bacteroidota</taxon>
        <taxon>Flavobacteriia</taxon>
        <taxon>Flavobacteriales</taxon>
        <taxon>Weeksellaceae</taxon>
        <taxon>Chryseobacterium group</taxon>
        <taxon>Chryseobacterium</taxon>
    </lineage>
</organism>
<reference evidence="3 4" key="1">
    <citation type="submission" date="2018-07" db="EMBL/GenBank/DDBJ databases">
        <title>Chryseobacterium lacus sp. nov., isolated from lake water.</title>
        <authorList>
            <person name="Li C.-M."/>
        </authorList>
    </citation>
    <scope>NUCLEOTIDE SEQUENCE [LARGE SCALE GENOMIC DNA]</scope>
    <source>
        <strain evidence="3 4">YLOS41</strain>
    </source>
</reference>
<dbReference type="Pfam" id="PF11396">
    <property type="entry name" value="PepSY_like"/>
    <property type="match status" value="1"/>
</dbReference>
<protein>
    <recommendedName>
        <fullName evidence="2">Putative beta-lactamase-inhibitor-like PepSY-like domain-containing protein</fullName>
    </recommendedName>
</protein>
<sequence>MKIRKGLIPMIAASLLLASCEKKVVVQDQTGNETSVSDAPNTTISNNETVQREDLPEPVKSFVDKHYAGTGVAHYELKTIPAMGDRYEVKMNNGAEIDFDKDGNWEEIKDGQGVPDALVPQNILSYVQQNYPGIKIKSIDKDKNKIKVDLLNDIDLEFDSNGTFIRIDK</sequence>
<evidence type="ECO:0000259" key="2">
    <source>
        <dbReference type="Pfam" id="PF11396"/>
    </source>
</evidence>
<dbReference type="AlphaFoldDB" id="A0A368MYM0"/>
<dbReference type="SUPFAM" id="SSF160574">
    <property type="entry name" value="BT0923-like"/>
    <property type="match status" value="1"/>
</dbReference>
<evidence type="ECO:0000313" key="3">
    <source>
        <dbReference type="EMBL" id="RCU43116.1"/>
    </source>
</evidence>
<proteinExistence type="predicted"/>
<dbReference type="Gene3D" id="3.40.1420.30">
    <property type="match status" value="1"/>
</dbReference>
<feature type="region of interest" description="Disordered" evidence="1">
    <location>
        <begin position="30"/>
        <end position="49"/>
    </location>
</feature>
<feature type="domain" description="Putative beta-lactamase-inhibitor-like PepSY-like" evidence="2">
    <location>
        <begin position="86"/>
        <end position="165"/>
    </location>
</feature>
<dbReference type="EMBL" id="QPIE01000004">
    <property type="protein sequence ID" value="RCU43116.1"/>
    <property type="molecule type" value="Genomic_DNA"/>
</dbReference>
<evidence type="ECO:0000256" key="1">
    <source>
        <dbReference type="SAM" id="MobiDB-lite"/>
    </source>
</evidence>
<keyword evidence="4" id="KW-1185">Reference proteome</keyword>
<dbReference type="InterPro" id="IPR021533">
    <property type="entry name" value="PepSY-like"/>
</dbReference>
<comment type="caution">
    <text evidence="3">The sequence shown here is derived from an EMBL/GenBank/DDBJ whole genome shotgun (WGS) entry which is preliminary data.</text>
</comment>
<dbReference type="PROSITE" id="PS51257">
    <property type="entry name" value="PROKAR_LIPOPROTEIN"/>
    <property type="match status" value="1"/>
</dbReference>
<dbReference type="OrthoDB" id="710080at2"/>
<accession>A0A368MYM0</accession>
<name>A0A368MYM0_9FLAO</name>
<gene>
    <name evidence="3" type="ORF">DQ356_06715</name>
</gene>
<evidence type="ECO:0000313" key="4">
    <source>
        <dbReference type="Proteomes" id="UP000252172"/>
    </source>
</evidence>
<dbReference type="RefSeq" id="WP_114303703.1">
    <property type="nucleotide sequence ID" value="NZ_QPIE01000004.1"/>
</dbReference>
<dbReference type="Proteomes" id="UP000252172">
    <property type="component" value="Unassembled WGS sequence"/>
</dbReference>